<evidence type="ECO:0000313" key="3">
    <source>
        <dbReference type="Proteomes" id="UP000664702"/>
    </source>
</evidence>
<dbReference type="EMBL" id="CP086136">
    <property type="protein sequence ID" value="UEM12381.1"/>
    <property type="molecule type" value="Genomic_DNA"/>
</dbReference>
<dbReference type="KEGG" id="bban:J4G43_049645"/>
<dbReference type="EMBL" id="JAGEMI010000001">
    <property type="protein sequence ID" value="MBO1859419.1"/>
    <property type="molecule type" value="Genomic_DNA"/>
</dbReference>
<proteinExistence type="predicted"/>
<accession>A0A939RXY7</accession>
<reference evidence="1" key="1">
    <citation type="submission" date="2021-03" db="EMBL/GenBank/DDBJ databases">
        <title>Whole Genome Sequence of Bradyrhizobium sp. Strain 144S4.</title>
        <authorList>
            <person name="Bromfield E.S.P."/>
            <person name="Cloutier S."/>
        </authorList>
    </citation>
    <scope>NUCLEOTIDE SEQUENCE [LARGE SCALE GENOMIC DNA]</scope>
    <source>
        <strain evidence="1">144S4</strain>
    </source>
</reference>
<dbReference type="AlphaFoldDB" id="A0A939RXY7"/>
<evidence type="ECO:0000313" key="2">
    <source>
        <dbReference type="EMBL" id="UEM12381.1"/>
    </source>
</evidence>
<gene>
    <name evidence="1" type="ORF">J4G43_00020</name>
    <name evidence="2" type="ORF">J4G43_049645</name>
</gene>
<name>A0A939RXY7_9BRAD</name>
<sequence>MPITPKTGSLFHAETQLSVIGNPELRAALRNAAHNAQASIVAERGLLMEAQVLEVLAELMITTDRPIVPVADVTMGLIERYGAEYERPITNRWIGSVLRKKLNLQTYKSHGVYVIPMNERQKVEVLCGRYGVNIITDVSAAEGGVGTKGTL</sequence>
<protein>
    <submittedName>
        <fullName evidence="1">Uncharacterized protein</fullName>
    </submittedName>
</protein>
<evidence type="ECO:0000313" key="1">
    <source>
        <dbReference type="EMBL" id="MBO1859419.1"/>
    </source>
</evidence>
<dbReference type="RefSeq" id="WP_208083424.1">
    <property type="nucleotide sequence ID" value="NZ_CP086136.1"/>
</dbReference>
<dbReference type="Proteomes" id="UP000664702">
    <property type="component" value="Chromosome"/>
</dbReference>
<organism evidence="1">
    <name type="scientific">Bradyrhizobium barranii subsp. barranii</name>
    <dbReference type="NCBI Taxonomy" id="2823807"/>
    <lineage>
        <taxon>Bacteria</taxon>
        <taxon>Pseudomonadati</taxon>
        <taxon>Pseudomonadota</taxon>
        <taxon>Alphaproteobacteria</taxon>
        <taxon>Hyphomicrobiales</taxon>
        <taxon>Nitrobacteraceae</taxon>
        <taxon>Bradyrhizobium</taxon>
        <taxon>Bradyrhizobium barranii</taxon>
    </lineage>
</organism>
<reference evidence="2 3" key="2">
    <citation type="journal article" date="2022" name="Int. J. Syst. Evol. Microbiol.">
        <title>Strains of Bradyrhizobium barranii sp. nov. associated with legumes native to Canada are symbionts of soybeans and belong to different subspecies (subsp. barranii subsp. nov. and subsp. apii subsp. nov.) and symbiovars (sv. glycinearum and sv. septentrionale).</title>
        <authorList>
            <person name="Bromfield E.S.P."/>
            <person name="Cloutier S."/>
            <person name="Wasai-Hara S."/>
            <person name="Minamisawa K."/>
        </authorList>
    </citation>
    <scope>NUCLEOTIDE SEQUENCE [LARGE SCALE GENOMIC DNA]</scope>
    <source>
        <strain evidence="2 3">144S4</strain>
    </source>
</reference>